<dbReference type="Proteomes" id="UP000823674">
    <property type="component" value="Chromosome A03"/>
</dbReference>
<sequence length="85" mass="9868">MKCYPGPIITPCYSTNGCSLVLSVPSLWRERNARIFRNVSLTPLAFFKLVDRSLRDRLLSITRDPSQALSLLQFYFWFLVLIANR</sequence>
<accession>A0ABQ7N096</accession>
<keyword evidence="2" id="KW-1185">Reference proteome</keyword>
<gene>
    <name evidence="1" type="primary">A03p020820.1_BraROA</name>
    <name evidence="1" type="ORF">IGI04_010459</name>
</gene>
<protein>
    <submittedName>
        <fullName evidence="1">Uncharacterized protein</fullName>
    </submittedName>
</protein>
<dbReference type="EMBL" id="JADBGQ010000003">
    <property type="protein sequence ID" value="KAG5404340.1"/>
    <property type="molecule type" value="Genomic_DNA"/>
</dbReference>
<evidence type="ECO:0000313" key="1">
    <source>
        <dbReference type="EMBL" id="KAG5404340.1"/>
    </source>
</evidence>
<evidence type="ECO:0000313" key="2">
    <source>
        <dbReference type="Proteomes" id="UP000823674"/>
    </source>
</evidence>
<proteinExistence type="predicted"/>
<comment type="caution">
    <text evidence="1">The sequence shown here is derived from an EMBL/GenBank/DDBJ whole genome shotgun (WGS) entry which is preliminary data.</text>
</comment>
<organism evidence="1 2">
    <name type="scientific">Brassica rapa subsp. trilocularis</name>
    <dbReference type="NCBI Taxonomy" id="1813537"/>
    <lineage>
        <taxon>Eukaryota</taxon>
        <taxon>Viridiplantae</taxon>
        <taxon>Streptophyta</taxon>
        <taxon>Embryophyta</taxon>
        <taxon>Tracheophyta</taxon>
        <taxon>Spermatophyta</taxon>
        <taxon>Magnoliopsida</taxon>
        <taxon>eudicotyledons</taxon>
        <taxon>Gunneridae</taxon>
        <taxon>Pentapetalae</taxon>
        <taxon>rosids</taxon>
        <taxon>malvids</taxon>
        <taxon>Brassicales</taxon>
        <taxon>Brassicaceae</taxon>
        <taxon>Brassiceae</taxon>
        <taxon>Brassica</taxon>
    </lineage>
</organism>
<reference evidence="1 2" key="1">
    <citation type="submission" date="2021-03" db="EMBL/GenBank/DDBJ databases">
        <authorList>
            <person name="King G.J."/>
            <person name="Bancroft I."/>
            <person name="Baten A."/>
            <person name="Bloomfield J."/>
            <person name="Borpatragohain P."/>
            <person name="He Z."/>
            <person name="Irish N."/>
            <person name="Irwin J."/>
            <person name="Liu K."/>
            <person name="Mauleon R.P."/>
            <person name="Moore J."/>
            <person name="Morris R."/>
            <person name="Ostergaard L."/>
            <person name="Wang B."/>
            <person name="Wells R."/>
        </authorList>
    </citation>
    <scope>NUCLEOTIDE SEQUENCE [LARGE SCALE GENOMIC DNA]</scope>
    <source>
        <strain evidence="1">R-o-18</strain>
        <tissue evidence="1">Leaf</tissue>
    </source>
</reference>
<name>A0ABQ7N096_BRACM</name>